<dbReference type="InterPro" id="IPR000560">
    <property type="entry name" value="His_Pase_clade-2"/>
</dbReference>
<gene>
    <name evidence="18" type="ORF">NEMVEDRAFT_v1g197800</name>
</gene>
<keyword evidence="16" id="KW-1015">Disulfide bond</keyword>
<comment type="subcellular location">
    <subcellularLocation>
        <location evidence="1">Cell membrane</location>
    </subcellularLocation>
</comment>
<feature type="disulfide bond" evidence="16">
    <location>
        <begin position="49"/>
        <end position="389"/>
    </location>
</feature>
<comment type="similarity">
    <text evidence="2">Belongs to the histidine acid phosphatase family. MINPP1 subfamily.</text>
</comment>
<dbReference type="GO" id="GO:0052745">
    <property type="term" value="F:inositol phosphate phosphatase activity"/>
    <property type="evidence" value="ECO:0000318"/>
    <property type="project" value="GO_Central"/>
</dbReference>
<evidence type="ECO:0000256" key="3">
    <source>
        <dbReference type="ARBA" id="ARBA00012976"/>
    </source>
</evidence>
<reference evidence="18 19" key="1">
    <citation type="journal article" date="2007" name="Science">
        <title>Sea anemone genome reveals ancestral eumetazoan gene repertoire and genomic organization.</title>
        <authorList>
            <person name="Putnam N.H."/>
            <person name="Srivastava M."/>
            <person name="Hellsten U."/>
            <person name="Dirks B."/>
            <person name="Chapman J."/>
            <person name="Salamov A."/>
            <person name="Terry A."/>
            <person name="Shapiro H."/>
            <person name="Lindquist E."/>
            <person name="Kapitonov V.V."/>
            <person name="Jurka J."/>
            <person name="Genikhovich G."/>
            <person name="Grigoriev I.V."/>
            <person name="Lucas S.M."/>
            <person name="Steele R.E."/>
            <person name="Finnerty J.R."/>
            <person name="Technau U."/>
            <person name="Martindale M.Q."/>
            <person name="Rokhsar D.S."/>
        </authorList>
    </citation>
    <scope>NUCLEOTIDE SEQUENCE [LARGE SCALE GENOMIC DNA]</scope>
    <source>
        <strain evidence="19">CH2 X CH6</strain>
    </source>
</reference>
<dbReference type="InterPro" id="IPR029033">
    <property type="entry name" value="His_PPase_superfam"/>
</dbReference>
<evidence type="ECO:0000256" key="8">
    <source>
        <dbReference type="ARBA" id="ARBA00022801"/>
    </source>
</evidence>
<evidence type="ECO:0000256" key="4">
    <source>
        <dbReference type="ARBA" id="ARBA00013040"/>
    </source>
</evidence>
<feature type="chain" id="PRO_5002714239" description="Multiple inositol polyphosphate phosphatase 1" evidence="17">
    <location>
        <begin position="20"/>
        <end position="448"/>
    </location>
</feature>
<comment type="catalytic activity">
    <reaction evidence="14">
        <text>1D-myo-inositol hexakisphosphate + H2O = 1D-myo-inositol 1,2,4,5,6-pentakisphosphate + phosphate</text>
        <dbReference type="Rhea" id="RHEA:16989"/>
        <dbReference type="ChEBI" id="CHEBI:15377"/>
        <dbReference type="ChEBI" id="CHEBI:43474"/>
        <dbReference type="ChEBI" id="CHEBI:57798"/>
        <dbReference type="ChEBI" id="CHEBI:58130"/>
        <dbReference type="EC" id="3.1.3.62"/>
    </reaction>
    <physiologicalReaction direction="left-to-right" evidence="14">
        <dbReference type="Rhea" id="RHEA:16990"/>
    </physiologicalReaction>
</comment>
<evidence type="ECO:0000256" key="13">
    <source>
        <dbReference type="ARBA" id="ARBA00043671"/>
    </source>
</evidence>
<dbReference type="PhylomeDB" id="A7RIX6"/>
<dbReference type="GO" id="GO:0034417">
    <property type="term" value="F:bisphosphoglycerate 3-phosphatase activity"/>
    <property type="evidence" value="ECO:0007669"/>
    <property type="project" value="UniProtKB-EC"/>
</dbReference>
<dbReference type="PIRSF" id="PIRSF000894">
    <property type="entry name" value="Acid_phosphatase"/>
    <property type="match status" value="1"/>
</dbReference>
<dbReference type="Proteomes" id="UP000001593">
    <property type="component" value="Unassembled WGS sequence"/>
</dbReference>
<evidence type="ECO:0000256" key="14">
    <source>
        <dbReference type="ARBA" id="ARBA00043691"/>
    </source>
</evidence>
<dbReference type="SUPFAM" id="SSF53254">
    <property type="entry name" value="Phosphoglycerate mutase-like"/>
    <property type="match status" value="1"/>
</dbReference>
<evidence type="ECO:0000256" key="11">
    <source>
        <dbReference type="ARBA" id="ARBA00031642"/>
    </source>
</evidence>
<evidence type="ECO:0000256" key="15">
    <source>
        <dbReference type="ARBA" id="ARBA00043832"/>
    </source>
</evidence>
<evidence type="ECO:0000256" key="17">
    <source>
        <dbReference type="SAM" id="SignalP"/>
    </source>
</evidence>
<evidence type="ECO:0000256" key="5">
    <source>
        <dbReference type="ARBA" id="ARBA00018097"/>
    </source>
</evidence>
<evidence type="ECO:0000256" key="9">
    <source>
        <dbReference type="ARBA" id="ARBA00023136"/>
    </source>
</evidence>
<dbReference type="Pfam" id="PF00328">
    <property type="entry name" value="His_Phos_2"/>
    <property type="match status" value="1"/>
</dbReference>
<keyword evidence="10" id="KW-0325">Glycoprotein</keyword>
<sequence>MLAVSTLILVLSFVLLSQGEGHYRNFASKTRYYEPNLEEDIKKEREGGCSAVHMSLVARHGTRNPSKRDVKKIQRTTEAIDQLFSGHPVKIGNLTIPSPSLFTENMDKDLIEIGREELYNMSRRVKQRYPELFNVEMLKEKIRFVSTRTARSIQSAHAFALGLLGRPLVPIAMVTDIDKDPITIETHDKDNDPVLRYFDVCPKYIHQVSKNKTSLYEHHEFKNSSAMRTVVEHVRDLFNLQGSEIIHVKHVIGMYLACTFEVAVYNRSDSWCSVFRPSDLDVLEYFYDLKHYWKRGYGYKITYEISCVLLKNIINTIKTAVLSDNKNGPIGNFMFAHAETIQPLNALLGLFKDVMPLRADNYHRHKNRKYRASQISPFGANIAFTVYNCSGLYQIQVLSNEKIVSLPCCEGPRCPLQRFFDCFSEVYNMCDLKALCELDKKAQVREDL</sequence>
<keyword evidence="7 17" id="KW-0732">Signal</keyword>
<evidence type="ECO:0000256" key="10">
    <source>
        <dbReference type="ARBA" id="ARBA00023180"/>
    </source>
</evidence>
<comment type="catalytic activity">
    <reaction evidence="12">
        <text>1D-myo-inositol 1,2,5,6-tetrakisphosphate + H2O = 1D-myo-inositol 1,2,6-trisphosphate + phosphate</text>
        <dbReference type="Rhea" id="RHEA:77119"/>
        <dbReference type="ChEBI" id="CHEBI:15377"/>
        <dbReference type="ChEBI" id="CHEBI:43474"/>
        <dbReference type="ChEBI" id="CHEBI:195535"/>
        <dbReference type="ChEBI" id="CHEBI:195537"/>
        <dbReference type="EC" id="3.1.3.62"/>
    </reaction>
    <physiologicalReaction direction="left-to-right" evidence="12">
        <dbReference type="Rhea" id="RHEA:77120"/>
    </physiologicalReaction>
</comment>
<accession>A7RIX6</accession>
<dbReference type="eggNOG" id="KOG1382">
    <property type="taxonomic scope" value="Eukaryota"/>
</dbReference>
<dbReference type="EMBL" id="DS469513">
    <property type="protein sequence ID" value="EDO48475.1"/>
    <property type="molecule type" value="Genomic_DNA"/>
</dbReference>
<dbReference type="KEGG" id="nve:5520830"/>
<dbReference type="InterPro" id="IPR016274">
    <property type="entry name" value="Histidine_acid_Pase_euk"/>
</dbReference>
<evidence type="ECO:0000256" key="16">
    <source>
        <dbReference type="PIRSR" id="PIRSR000894-2"/>
    </source>
</evidence>
<dbReference type="OMA" id="RGRSDWC"/>
<dbReference type="GO" id="GO:0003993">
    <property type="term" value="F:acid phosphatase activity"/>
    <property type="evidence" value="ECO:0000318"/>
    <property type="project" value="GO_Central"/>
</dbReference>
<proteinExistence type="inferred from homology"/>
<protein>
    <recommendedName>
        <fullName evidence="5">Multiple inositol polyphosphate phosphatase 1</fullName>
        <ecNumber evidence="4">3.1.3.62</ecNumber>
        <ecNumber evidence="3">3.1.3.80</ecNumber>
    </recommendedName>
    <alternativeName>
        <fullName evidence="11">2,3-bisphosphoglycerate 3-phosphatase</fullName>
    </alternativeName>
</protein>
<dbReference type="GO" id="GO:0005886">
    <property type="term" value="C:plasma membrane"/>
    <property type="evidence" value="ECO:0007669"/>
    <property type="project" value="UniProtKB-SubCell"/>
</dbReference>
<keyword evidence="8" id="KW-0378">Hydrolase</keyword>
<keyword evidence="6" id="KW-1003">Cell membrane</keyword>
<dbReference type="FunCoup" id="A7RIX6">
    <property type="interactions" value="279"/>
</dbReference>
<evidence type="ECO:0000256" key="7">
    <source>
        <dbReference type="ARBA" id="ARBA00022729"/>
    </source>
</evidence>
<comment type="catalytic activity">
    <reaction evidence="15">
        <text>(2R)-2,3-bisphosphoglycerate + H2O = (2R)-2-phosphoglycerate + phosphate</text>
        <dbReference type="Rhea" id="RHEA:27381"/>
        <dbReference type="ChEBI" id="CHEBI:15377"/>
        <dbReference type="ChEBI" id="CHEBI:43474"/>
        <dbReference type="ChEBI" id="CHEBI:58248"/>
        <dbReference type="ChEBI" id="CHEBI:58289"/>
        <dbReference type="EC" id="3.1.3.80"/>
    </reaction>
    <physiologicalReaction direction="left-to-right" evidence="15">
        <dbReference type="Rhea" id="RHEA:27382"/>
    </physiologicalReaction>
</comment>
<dbReference type="FunFam" id="3.40.50.1240:FF:000014">
    <property type="entry name" value="Multiple inositol polyphosphate phosphatase 1"/>
    <property type="match status" value="1"/>
</dbReference>
<evidence type="ECO:0000256" key="1">
    <source>
        <dbReference type="ARBA" id="ARBA00004236"/>
    </source>
</evidence>
<evidence type="ECO:0000256" key="6">
    <source>
        <dbReference type="ARBA" id="ARBA00022475"/>
    </source>
</evidence>
<dbReference type="EC" id="3.1.3.80" evidence="3"/>
<organism evidence="18 19">
    <name type="scientific">Nematostella vectensis</name>
    <name type="common">Starlet sea anemone</name>
    <dbReference type="NCBI Taxonomy" id="45351"/>
    <lineage>
        <taxon>Eukaryota</taxon>
        <taxon>Metazoa</taxon>
        <taxon>Cnidaria</taxon>
        <taxon>Anthozoa</taxon>
        <taxon>Hexacorallia</taxon>
        <taxon>Actiniaria</taxon>
        <taxon>Edwardsiidae</taxon>
        <taxon>Nematostella</taxon>
    </lineage>
</organism>
<dbReference type="InParanoid" id="A7RIX6"/>
<dbReference type="Gene3D" id="3.40.50.1240">
    <property type="entry name" value="Phosphoglycerate mutase-like"/>
    <property type="match status" value="1"/>
</dbReference>
<name>A7RIX6_NEMVE</name>
<evidence type="ECO:0000256" key="2">
    <source>
        <dbReference type="ARBA" id="ARBA00008422"/>
    </source>
</evidence>
<feature type="disulfide bond" evidence="16">
    <location>
        <begin position="258"/>
        <end position="272"/>
    </location>
</feature>
<keyword evidence="9" id="KW-0472">Membrane</keyword>
<feature type="signal peptide" evidence="17">
    <location>
        <begin position="1"/>
        <end position="19"/>
    </location>
</feature>
<keyword evidence="19" id="KW-1185">Reference proteome</keyword>
<dbReference type="CDD" id="cd07061">
    <property type="entry name" value="HP_HAP_like"/>
    <property type="match status" value="1"/>
</dbReference>
<dbReference type="EC" id="3.1.3.62" evidence="4"/>
<evidence type="ECO:0000313" key="19">
    <source>
        <dbReference type="Proteomes" id="UP000001593"/>
    </source>
</evidence>
<dbReference type="STRING" id="45351.A7RIX6"/>
<dbReference type="OrthoDB" id="6509975at2759"/>
<dbReference type="PANTHER" id="PTHR20963:SF8">
    <property type="entry name" value="MULTIPLE INOSITOL POLYPHOSPHATE PHOSPHATASE 1"/>
    <property type="match status" value="1"/>
</dbReference>
<evidence type="ECO:0000256" key="12">
    <source>
        <dbReference type="ARBA" id="ARBA00043668"/>
    </source>
</evidence>
<feature type="disulfide bond" evidence="16">
    <location>
        <begin position="409"/>
        <end position="414"/>
    </location>
</feature>
<comment type="catalytic activity">
    <reaction evidence="13">
        <text>1D-myo-inositol 1,2,4,5,6-pentakisphosphate + H2O = 1D-myo-inositol 1,2,5,6-tetrakisphosphate + phosphate</text>
        <dbReference type="Rhea" id="RHEA:77115"/>
        <dbReference type="ChEBI" id="CHEBI:15377"/>
        <dbReference type="ChEBI" id="CHEBI:43474"/>
        <dbReference type="ChEBI" id="CHEBI:57798"/>
        <dbReference type="ChEBI" id="CHEBI:195535"/>
        <dbReference type="EC" id="3.1.3.62"/>
    </reaction>
    <physiologicalReaction direction="left-to-right" evidence="13">
        <dbReference type="Rhea" id="RHEA:77116"/>
    </physiologicalReaction>
</comment>
<evidence type="ECO:0000313" key="18">
    <source>
        <dbReference type="EMBL" id="EDO48475.1"/>
    </source>
</evidence>
<dbReference type="PANTHER" id="PTHR20963">
    <property type="entry name" value="MULTIPLE INOSITOL POLYPHOSPHATE PHOSPHATASE-RELATED"/>
    <property type="match status" value="1"/>
</dbReference>
<dbReference type="AlphaFoldDB" id="A7RIX6"/>
<dbReference type="HOGENOM" id="CLU_029165_3_1_1"/>